<evidence type="ECO:0000256" key="2">
    <source>
        <dbReference type="ARBA" id="ARBA00006490"/>
    </source>
</evidence>
<dbReference type="GO" id="GO:0051536">
    <property type="term" value="F:iron-sulfur cluster binding"/>
    <property type="evidence" value="ECO:0007669"/>
    <property type="project" value="UniProtKB-KW"/>
</dbReference>
<dbReference type="InterPro" id="IPR015421">
    <property type="entry name" value="PyrdxlP-dep_Trfase_major"/>
</dbReference>
<keyword evidence="4" id="KW-0808">Transferase</keyword>
<organism evidence="12 13">
    <name type="scientific">Enteroscipio rubneri</name>
    <dbReference type="NCBI Taxonomy" id="2070686"/>
    <lineage>
        <taxon>Bacteria</taxon>
        <taxon>Bacillati</taxon>
        <taxon>Actinomycetota</taxon>
        <taxon>Coriobacteriia</taxon>
        <taxon>Eggerthellales</taxon>
        <taxon>Eggerthellaceae</taxon>
        <taxon>Enteroscipio</taxon>
    </lineage>
</organism>
<dbReference type="PANTHER" id="PTHR11601">
    <property type="entry name" value="CYSTEINE DESULFURYLASE FAMILY MEMBER"/>
    <property type="match status" value="1"/>
</dbReference>
<dbReference type="InterPro" id="IPR020578">
    <property type="entry name" value="Aminotrans_V_PyrdxlP_BS"/>
</dbReference>
<dbReference type="RefSeq" id="WP_103265827.1">
    <property type="nucleotide sequence ID" value="NZ_CABMLE010000020.1"/>
</dbReference>
<dbReference type="SUPFAM" id="SSF53383">
    <property type="entry name" value="PLP-dependent transferases"/>
    <property type="match status" value="1"/>
</dbReference>
<evidence type="ECO:0000256" key="4">
    <source>
        <dbReference type="ARBA" id="ARBA00022679"/>
    </source>
</evidence>
<evidence type="ECO:0000313" key="12">
    <source>
        <dbReference type="EMBL" id="PNV66804.1"/>
    </source>
</evidence>
<dbReference type="Gene3D" id="3.40.640.10">
    <property type="entry name" value="Type I PLP-dependent aspartate aminotransferase-like (Major domain)"/>
    <property type="match status" value="1"/>
</dbReference>
<feature type="domain" description="Aminotransferase class V" evidence="11">
    <location>
        <begin position="8"/>
        <end position="388"/>
    </location>
</feature>
<keyword evidence="5" id="KW-0479">Metal-binding</keyword>
<dbReference type="InterPro" id="IPR015422">
    <property type="entry name" value="PyrdxlP-dep_Trfase_small"/>
</dbReference>
<dbReference type="GO" id="GO:0031071">
    <property type="term" value="F:cysteine desulfurase activity"/>
    <property type="evidence" value="ECO:0007669"/>
    <property type="project" value="UniProtKB-EC"/>
</dbReference>
<evidence type="ECO:0000256" key="7">
    <source>
        <dbReference type="ARBA" id="ARBA00023004"/>
    </source>
</evidence>
<dbReference type="InterPro" id="IPR000192">
    <property type="entry name" value="Aminotrans_V_dom"/>
</dbReference>
<evidence type="ECO:0000256" key="1">
    <source>
        <dbReference type="ARBA" id="ARBA00001933"/>
    </source>
</evidence>
<comment type="caution">
    <text evidence="12">The sequence shown here is derived from an EMBL/GenBank/DDBJ whole genome shotgun (WGS) entry which is preliminary data.</text>
</comment>
<evidence type="ECO:0000256" key="3">
    <source>
        <dbReference type="ARBA" id="ARBA00012239"/>
    </source>
</evidence>
<comment type="cofactor">
    <cofactor evidence="1 10">
        <name>pyridoxal 5'-phosphate</name>
        <dbReference type="ChEBI" id="CHEBI:597326"/>
    </cofactor>
</comment>
<dbReference type="GO" id="GO:0046872">
    <property type="term" value="F:metal ion binding"/>
    <property type="evidence" value="ECO:0007669"/>
    <property type="project" value="UniProtKB-KW"/>
</dbReference>
<keyword evidence="7" id="KW-0408">Iron</keyword>
<evidence type="ECO:0000256" key="10">
    <source>
        <dbReference type="RuleBase" id="RU004504"/>
    </source>
</evidence>
<evidence type="ECO:0000256" key="9">
    <source>
        <dbReference type="ARBA" id="ARBA00050776"/>
    </source>
</evidence>
<dbReference type="EC" id="2.8.1.7" evidence="3"/>
<dbReference type="OrthoDB" id="9808002at2"/>
<dbReference type="Pfam" id="PF00266">
    <property type="entry name" value="Aminotran_5"/>
    <property type="match status" value="1"/>
</dbReference>
<protein>
    <recommendedName>
        <fullName evidence="3">cysteine desulfurase</fullName>
        <ecNumber evidence="3">2.8.1.7</ecNumber>
    </recommendedName>
</protein>
<comment type="similarity">
    <text evidence="2">Belongs to the class-V pyridoxal-phosphate-dependent aminotransferase family. NifS/IscS subfamily.</text>
</comment>
<dbReference type="InterPro" id="IPR015424">
    <property type="entry name" value="PyrdxlP-dep_Trfase"/>
</dbReference>
<evidence type="ECO:0000313" key="13">
    <source>
        <dbReference type="Proteomes" id="UP000236197"/>
    </source>
</evidence>
<evidence type="ECO:0000256" key="8">
    <source>
        <dbReference type="ARBA" id="ARBA00023014"/>
    </source>
</evidence>
<dbReference type="PROSITE" id="PS00595">
    <property type="entry name" value="AA_TRANSFER_CLASS_5"/>
    <property type="match status" value="1"/>
</dbReference>
<comment type="catalytic activity">
    <reaction evidence="9">
        <text>(sulfur carrier)-H + L-cysteine = (sulfur carrier)-SH + L-alanine</text>
        <dbReference type="Rhea" id="RHEA:43892"/>
        <dbReference type="Rhea" id="RHEA-COMP:14737"/>
        <dbReference type="Rhea" id="RHEA-COMP:14739"/>
        <dbReference type="ChEBI" id="CHEBI:29917"/>
        <dbReference type="ChEBI" id="CHEBI:35235"/>
        <dbReference type="ChEBI" id="CHEBI:57972"/>
        <dbReference type="ChEBI" id="CHEBI:64428"/>
        <dbReference type="EC" id="2.8.1.7"/>
    </reaction>
</comment>
<dbReference type="PIRSF" id="PIRSF005572">
    <property type="entry name" value="NifS"/>
    <property type="match status" value="1"/>
</dbReference>
<evidence type="ECO:0000256" key="6">
    <source>
        <dbReference type="ARBA" id="ARBA00022898"/>
    </source>
</evidence>
<evidence type="ECO:0000256" key="5">
    <source>
        <dbReference type="ARBA" id="ARBA00022723"/>
    </source>
</evidence>
<gene>
    <name evidence="12" type="ORF">C2L71_11115</name>
</gene>
<reference evidence="13" key="1">
    <citation type="submission" date="2018-01" db="EMBL/GenBank/DDBJ databases">
        <title>Rubneribacter badeniensis gen. nov., sp. nov., and Colonibacter rubneri, gen. nov., sp. nov., WGS of new members of the Eggerthellaceae.</title>
        <authorList>
            <person name="Danylec N."/>
            <person name="Stoll D.A."/>
            <person name="Doetsch A."/>
            <person name="Kulling S.E."/>
            <person name="Huch M."/>
        </authorList>
    </citation>
    <scope>NUCLEOTIDE SEQUENCE [LARGE SCALE GENOMIC DNA]</scope>
    <source>
        <strain evidence="13">ResAG-96</strain>
    </source>
</reference>
<dbReference type="Gene3D" id="3.90.1150.10">
    <property type="entry name" value="Aspartate Aminotransferase, domain 1"/>
    <property type="match status" value="1"/>
</dbReference>
<sequence>MPVPSDYVYLDYAATALPRACALEAMAPFFAPGFLGLMHGANANSLHTPGRTAFAALEDARASIARDLGARRPGEIIFTSGATEADNMAVLGIARAAAEERRRHGRTASPHVIVSAIEHEAVLAPARLLEAEGFRVTRLKPNRQGFIEVHALEESLDEDTVLVSVQAANSEVGSVQPVAALAHAVHAAGALMHTDAVQALGKAHIDLGALGVDAASFSAHKIGGPKGVGVLFLKARTPFAAQMLGGGQESGRRSGTQNVVGAVGFAAACREAAEEQEAEAARLRGLRDRLYGSLTGFGPVEATVDVAEGSEDFLPNIVNVLVDGLESETLVLRYDRQGFGVSGGSACSSRSLEPSHVLRAIGIDADRALGALRISMGRDTRQSDVDAFINATATVLDWN</sequence>
<dbReference type="AlphaFoldDB" id="A0A2K2U948"/>
<accession>A0A2K2U948</accession>
<dbReference type="PANTHER" id="PTHR11601:SF34">
    <property type="entry name" value="CYSTEINE DESULFURASE"/>
    <property type="match status" value="1"/>
</dbReference>
<name>A0A2K2U948_9ACTN</name>
<evidence type="ECO:0000259" key="11">
    <source>
        <dbReference type="Pfam" id="PF00266"/>
    </source>
</evidence>
<keyword evidence="8" id="KW-0411">Iron-sulfur</keyword>
<dbReference type="Proteomes" id="UP000236197">
    <property type="component" value="Unassembled WGS sequence"/>
</dbReference>
<dbReference type="EMBL" id="PPEK01000020">
    <property type="protein sequence ID" value="PNV66804.1"/>
    <property type="molecule type" value="Genomic_DNA"/>
</dbReference>
<keyword evidence="13" id="KW-1185">Reference proteome</keyword>
<proteinExistence type="inferred from homology"/>
<dbReference type="InterPro" id="IPR016454">
    <property type="entry name" value="Cysteine_dSase"/>
</dbReference>
<dbReference type="FunFam" id="3.40.640.10:FF:000084">
    <property type="entry name" value="IscS-like cysteine desulfurase"/>
    <property type="match status" value="1"/>
</dbReference>
<keyword evidence="6" id="KW-0663">Pyridoxal phosphate</keyword>
<dbReference type="Gene3D" id="1.10.260.50">
    <property type="match status" value="1"/>
</dbReference>